<keyword evidence="3" id="KW-1185">Reference proteome</keyword>
<dbReference type="AlphaFoldDB" id="A0A545SWX9"/>
<keyword evidence="1" id="KW-1133">Transmembrane helix</keyword>
<name>A0A545SWX9_9RHOB</name>
<keyword evidence="1" id="KW-0812">Transmembrane</keyword>
<dbReference type="RefSeq" id="WP_142853202.1">
    <property type="nucleotide sequence ID" value="NZ_FXWW01000001.1"/>
</dbReference>
<feature type="transmembrane region" description="Helical" evidence="1">
    <location>
        <begin position="48"/>
        <end position="66"/>
    </location>
</feature>
<dbReference type="Proteomes" id="UP000315816">
    <property type="component" value="Unassembled WGS sequence"/>
</dbReference>
<evidence type="ECO:0000313" key="2">
    <source>
        <dbReference type="EMBL" id="TQV69456.1"/>
    </source>
</evidence>
<reference evidence="2 3" key="1">
    <citation type="submission" date="2019-06" db="EMBL/GenBank/DDBJ databases">
        <title>A novel species of marine bacteria.</title>
        <authorList>
            <person name="Wang Y."/>
        </authorList>
    </citation>
    <scope>NUCLEOTIDE SEQUENCE [LARGE SCALE GENOMIC DNA]</scope>
    <source>
        <strain evidence="2 3">MA1-10</strain>
    </source>
</reference>
<accession>A0A545SWX9</accession>
<comment type="caution">
    <text evidence="2">The sequence shown here is derived from an EMBL/GenBank/DDBJ whole genome shotgun (WGS) entry which is preliminary data.</text>
</comment>
<dbReference type="EMBL" id="VICH01000004">
    <property type="protein sequence ID" value="TQV69456.1"/>
    <property type="molecule type" value="Genomic_DNA"/>
</dbReference>
<protein>
    <submittedName>
        <fullName evidence="2">Uncharacterized protein</fullName>
    </submittedName>
</protein>
<gene>
    <name evidence="2" type="ORF">FIL88_07890</name>
</gene>
<organism evidence="2 3">
    <name type="scientific">Aliiroseovarius halocynthiae</name>
    <dbReference type="NCBI Taxonomy" id="985055"/>
    <lineage>
        <taxon>Bacteria</taxon>
        <taxon>Pseudomonadati</taxon>
        <taxon>Pseudomonadota</taxon>
        <taxon>Alphaproteobacteria</taxon>
        <taxon>Rhodobacterales</taxon>
        <taxon>Paracoccaceae</taxon>
        <taxon>Aliiroseovarius</taxon>
    </lineage>
</organism>
<dbReference type="OrthoDB" id="7853365at2"/>
<sequence>MTMVSPLPYIDAANVNSAQPVLLSPAKWGYSLVDQLDEEASGPLLRKFCRFFGITLALSSAGLWTVSHTAVVPDLVLLVMKLGLTCFFVGLGGLLFMFGRCRGDAVTQVDLFKRYFRRGYVTSKNEFEVDEAVPFEDVTGVLLVAEDVQGLGGDCGQASLYLRLEDGADNMTAIEILSGSEEQLRPIRARLLRDLKNARGGLPVPSFESRRTGGKFLGADGVALRVA</sequence>
<evidence type="ECO:0000256" key="1">
    <source>
        <dbReference type="SAM" id="Phobius"/>
    </source>
</evidence>
<evidence type="ECO:0000313" key="3">
    <source>
        <dbReference type="Proteomes" id="UP000315816"/>
    </source>
</evidence>
<feature type="transmembrane region" description="Helical" evidence="1">
    <location>
        <begin position="78"/>
        <end position="98"/>
    </location>
</feature>
<proteinExistence type="predicted"/>
<keyword evidence="1" id="KW-0472">Membrane</keyword>